<proteinExistence type="predicted"/>
<dbReference type="InParanoid" id="A0A409XJH1"/>
<evidence type="ECO:0000256" key="1">
    <source>
        <dbReference type="SAM" id="MobiDB-lite"/>
    </source>
</evidence>
<feature type="compositionally biased region" description="Basic and acidic residues" evidence="1">
    <location>
        <begin position="1"/>
        <end position="17"/>
    </location>
</feature>
<feature type="compositionally biased region" description="Basic and acidic residues" evidence="1">
    <location>
        <begin position="26"/>
        <end position="42"/>
    </location>
</feature>
<dbReference type="Proteomes" id="UP000283269">
    <property type="component" value="Unassembled WGS sequence"/>
</dbReference>
<evidence type="ECO:0000313" key="3">
    <source>
        <dbReference type="Proteomes" id="UP000283269"/>
    </source>
</evidence>
<organism evidence="2 3">
    <name type="scientific">Psilocybe cyanescens</name>
    <dbReference type="NCBI Taxonomy" id="93625"/>
    <lineage>
        <taxon>Eukaryota</taxon>
        <taxon>Fungi</taxon>
        <taxon>Dikarya</taxon>
        <taxon>Basidiomycota</taxon>
        <taxon>Agaricomycotina</taxon>
        <taxon>Agaricomycetes</taxon>
        <taxon>Agaricomycetidae</taxon>
        <taxon>Agaricales</taxon>
        <taxon>Agaricineae</taxon>
        <taxon>Strophariaceae</taxon>
        <taxon>Psilocybe</taxon>
    </lineage>
</organism>
<feature type="compositionally biased region" description="Basic and acidic residues" evidence="1">
    <location>
        <begin position="83"/>
        <end position="97"/>
    </location>
</feature>
<dbReference type="AlphaFoldDB" id="A0A409XJH1"/>
<comment type="caution">
    <text evidence="2">The sequence shown here is derived from an EMBL/GenBank/DDBJ whole genome shotgun (WGS) entry which is preliminary data.</text>
</comment>
<gene>
    <name evidence="2" type="ORF">CVT25_007884</name>
</gene>
<reference evidence="2 3" key="1">
    <citation type="journal article" date="2018" name="Evol. Lett.">
        <title>Horizontal gene cluster transfer increased hallucinogenic mushroom diversity.</title>
        <authorList>
            <person name="Reynolds H.T."/>
            <person name="Vijayakumar V."/>
            <person name="Gluck-Thaler E."/>
            <person name="Korotkin H.B."/>
            <person name="Matheny P.B."/>
            <person name="Slot J.C."/>
        </authorList>
    </citation>
    <scope>NUCLEOTIDE SEQUENCE [LARGE SCALE GENOMIC DNA]</scope>
    <source>
        <strain evidence="2 3">2631</strain>
    </source>
</reference>
<feature type="compositionally biased region" description="Basic and acidic residues" evidence="1">
    <location>
        <begin position="129"/>
        <end position="155"/>
    </location>
</feature>
<feature type="compositionally biased region" description="Basic and acidic residues" evidence="1">
    <location>
        <begin position="50"/>
        <end position="67"/>
    </location>
</feature>
<feature type="compositionally biased region" description="Basic and acidic residues" evidence="1">
    <location>
        <begin position="166"/>
        <end position="180"/>
    </location>
</feature>
<protein>
    <submittedName>
        <fullName evidence="2">Uncharacterized protein</fullName>
    </submittedName>
</protein>
<feature type="region of interest" description="Disordered" evidence="1">
    <location>
        <begin position="124"/>
        <end position="180"/>
    </location>
</feature>
<feature type="region of interest" description="Disordered" evidence="1">
    <location>
        <begin position="1"/>
        <end position="108"/>
    </location>
</feature>
<evidence type="ECO:0000313" key="2">
    <source>
        <dbReference type="EMBL" id="PPQ90905.1"/>
    </source>
</evidence>
<sequence length="180" mass="20856">MCLRQSLDEGYGRDHNQDYSNDEGQGCDRQDEYQYEHEHEQQEESDDVDDHDHDGDEEDQRDRDVMHRLSRPQQRQHALAHTQGHEHHQRRQCDHHDRHPRALAAALSSSALLSPSELQLDLDLNSDDSAIHSDDFGSMDDGKDDNPSRDGHDVDLAGNSDDVDSERESFEAEYEQRLER</sequence>
<name>A0A409XJH1_PSICY</name>
<accession>A0A409XJH1</accession>
<dbReference type="EMBL" id="NHYD01001517">
    <property type="protein sequence ID" value="PPQ90905.1"/>
    <property type="molecule type" value="Genomic_DNA"/>
</dbReference>
<keyword evidence="3" id="KW-1185">Reference proteome</keyword>